<reference evidence="10" key="1">
    <citation type="submission" date="2020-05" db="EMBL/GenBank/DDBJ databases">
        <authorList>
            <person name="Chiriac C."/>
            <person name="Salcher M."/>
            <person name="Ghai R."/>
            <person name="Kavagutti S V."/>
        </authorList>
    </citation>
    <scope>NUCLEOTIDE SEQUENCE</scope>
</reference>
<evidence type="ECO:0000313" key="10">
    <source>
        <dbReference type="EMBL" id="CAB4683848.1"/>
    </source>
</evidence>
<dbReference type="InterPro" id="IPR017938">
    <property type="entry name" value="Riboflavin_synthase-like_b-brl"/>
</dbReference>
<dbReference type="EMBL" id="CAEZWV010000046">
    <property type="protein sequence ID" value="CAB4683848.1"/>
    <property type="molecule type" value="Genomic_DNA"/>
</dbReference>
<proteinExistence type="predicted"/>
<keyword evidence="8" id="KW-0677">Repeat</keyword>
<evidence type="ECO:0000259" key="9">
    <source>
        <dbReference type="PROSITE" id="PS51177"/>
    </source>
</evidence>
<dbReference type="Gene3D" id="2.40.30.20">
    <property type="match status" value="2"/>
</dbReference>
<evidence type="ECO:0000256" key="1">
    <source>
        <dbReference type="ARBA" id="ARBA00000968"/>
    </source>
</evidence>
<dbReference type="GO" id="GO:0009231">
    <property type="term" value="P:riboflavin biosynthetic process"/>
    <property type="evidence" value="ECO:0007669"/>
    <property type="project" value="UniProtKB-KW"/>
</dbReference>
<dbReference type="SUPFAM" id="SSF63380">
    <property type="entry name" value="Riboflavin synthase domain-like"/>
    <property type="match status" value="2"/>
</dbReference>
<feature type="domain" description="Lumazine-binding" evidence="9">
    <location>
        <begin position="93"/>
        <end position="184"/>
    </location>
</feature>
<keyword evidence="7" id="KW-0808">Transferase</keyword>
<evidence type="ECO:0000256" key="8">
    <source>
        <dbReference type="ARBA" id="ARBA00022737"/>
    </source>
</evidence>
<comment type="pathway">
    <text evidence="3">Cofactor biosynthesis; riboflavin biosynthesis; riboflavin from 2-hydroxy-3-oxobutyl phosphate and 5-amino-6-(D-ribitylamino)uracil: step 2/2.</text>
</comment>
<comment type="catalytic activity">
    <reaction evidence="1">
        <text>2 6,7-dimethyl-8-(1-D-ribityl)lumazine + H(+) = 5-amino-6-(D-ribitylamino)uracil + riboflavin</text>
        <dbReference type="Rhea" id="RHEA:20772"/>
        <dbReference type="ChEBI" id="CHEBI:15378"/>
        <dbReference type="ChEBI" id="CHEBI:15934"/>
        <dbReference type="ChEBI" id="CHEBI:57986"/>
        <dbReference type="ChEBI" id="CHEBI:58201"/>
        <dbReference type="EC" id="2.5.1.9"/>
    </reaction>
</comment>
<dbReference type="Pfam" id="PF00677">
    <property type="entry name" value="Lum_binding"/>
    <property type="match status" value="2"/>
</dbReference>
<gene>
    <name evidence="10" type="ORF">UFOPK2295_01565</name>
</gene>
<dbReference type="CDD" id="cd00402">
    <property type="entry name" value="Riboflavin_synthase_like"/>
    <property type="match status" value="1"/>
</dbReference>
<dbReference type="PIRSF" id="PIRSF000498">
    <property type="entry name" value="Riboflavin_syn_A"/>
    <property type="match status" value="1"/>
</dbReference>
<comment type="function">
    <text evidence="2">Catalyzes the dismutation of two molecules of 6,7-dimethyl-8-ribityllumazine, resulting in the formation of riboflavin and 5-amino-6-(D-ribitylamino)uracil.</text>
</comment>
<dbReference type="PROSITE" id="PS51177">
    <property type="entry name" value="LUMAZINE_BIND"/>
    <property type="match status" value="2"/>
</dbReference>
<protein>
    <recommendedName>
        <fullName evidence="5">Riboflavin synthase</fullName>
        <ecNumber evidence="4">2.5.1.9</ecNumber>
    </recommendedName>
</protein>
<evidence type="ECO:0000256" key="2">
    <source>
        <dbReference type="ARBA" id="ARBA00002803"/>
    </source>
</evidence>
<dbReference type="InterPro" id="IPR023366">
    <property type="entry name" value="ATP_synth_asu-like_sf"/>
</dbReference>
<evidence type="ECO:0000256" key="6">
    <source>
        <dbReference type="ARBA" id="ARBA00022619"/>
    </source>
</evidence>
<keyword evidence="6" id="KW-0686">Riboflavin biosynthesis</keyword>
<dbReference type="EC" id="2.5.1.9" evidence="4"/>
<dbReference type="PANTHER" id="PTHR21098">
    <property type="entry name" value="RIBOFLAVIN SYNTHASE ALPHA CHAIN"/>
    <property type="match status" value="1"/>
</dbReference>
<evidence type="ECO:0000256" key="4">
    <source>
        <dbReference type="ARBA" id="ARBA00012827"/>
    </source>
</evidence>
<name>A0A6J6NFQ6_9ZZZZ</name>
<dbReference type="FunFam" id="2.40.30.20:FF:000004">
    <property type="entry name" value="Riboflavin synthase, alpha subunit"/>
    <property type="match status" value="1"/>
</dbReference>
<organism evidence="10">
    <name type="scientific">freshwater metagenome</name>
    <dbReference type="NCBI Taxonomy" id="449393"/>
    <lineage>
        <taxon>unclassified sequences</taxon>
        <taxon>metagenomes</taxon>
        <taxon>ecological metagenomes</taxon>
    </lineage>
</organism>
<dbReference type="GO" id="GO:0004746">
    <property type="term" value="F:riboflavin synthase activity"/>
    <property type="evidence" value="ECO:0007669"/>
    <property type="project" value="UniProtKB-EC"/>
</dbReference>
<sequence>MFTGIVEEKGSVKAREGSRLTIAAHTVLEDSGIGASIAVNGCCLTLVEKGADWWLADVSDETYSRTNLGDLQPGDPVNLERPMVANGRFGGHIVLGHVDAVGEIVSPAPQLIVRIPQKLMRYVVEKGSCTIDGISLTVFNLTVDTFEVAVIPHTAEVTTLGHRNPGDKVNIEIDVLAKHVERLMGHSD</sequence>
<dbReference type="AlphaFoldDB" id="A0A6J6NFQ6"/>
<dbReference type="PANTHER" id="PTHR21098:SF12">
    <property type="entry name" value="RIBOFLAVIN SYNTHASE"/>
    <property type="match status" value="1"/>
</dbReference>
<dbReference type="NCBIfam" id="NF006767">
    <property type="entry name" value="PRK09289.1"/>
    <property type="match status" value="1"/>
</dbReference>
<evidence type="ECO:0000256" key="7">
    <source>
        <dbReference type="ARBA" id="ARBA00022679"/>
    </source>
</evidence>
<evidence type="ECO:0000256" key="3">
    <source>
        <dbReference type="ARBA" id="ARBA00004887"/>
    </source>
</evidence>
<evidence type="ECO:0000256" key="5">
    <source>
        <dbReference type="ARBA" id="ARBA00013950"/>
    </source>
</evidence>
<dbReference type="InterPro" id="IPR001783">
    <property type="entry name" value="Lumazine-bd"/>
</dbReference>
<dbReference type="InterPro" id="IPR026017">
    <property type="entry name" value="Lumazine-bd_dom"/>
</dbReference>
<accession>A0A6J6NFQ6</accession>
<feature type="domain" description="Lumazine-binding" evidence="9">
    <location>
        <begin position="1"/>
        <end position="92"/>
    </location>
</feature>
<dbReference type="NCBIfam" id="TIGR00187">
    <property type="entry name" value="ribE"/>
    <property type="match status" value="1"/>
</dbReference>